<dbReference type="Proteomes" id="UP000589626">
    <property type="component" value="Unassembled WGS sequence"/>
</dbReference>
<accession>A0A7W4VXP7</accession>
<dbReference type="GO" id="GO:0005886">
    <property type="term" value="C:plasma membrane"/>
    <property type="evidence" value="ECO:0007669"/>
    <property type="project" value="UniProtKB-SubCell"/>
</dbReference>
<dbReference type="Pfam" id="PF02653">
    <property type="entry name" value="BPD_transp_2"/>
    <property type="match status" value="1"/>
</dbReference>
<feature type="transmembrane region" description="Helical" evidence="7">
    <location>
        <begin position="175"/>
        <end position="194"/>
    </location>
</feature>
<feature type="transmembrane region" description="Helical" evidence="7">
    <location>
        <begin position="309"/>
        <end position="327"/>
    </location>
</feature>
<keyword evidence="9" id="KW-1185">Reference proteome</keyword>
<dbReference type="GO" id="GO:0022857">
    <property type="term" value="F:transmembrane transporter activity"/>
    <property type="evidence" value="ECO:0007669"/>
    <property type="project" value="InterPro"/>
</dbReference>
<name>A0A7W4VXP7_9ACTN</name>
<comment type="subcellular location">
    <subcellularLocation>
        <location evidence="1">Cell membrane</location>
        <topology evidence="1">Multi-pass membrane protein</topology>
    </subcellularLocation>
</comment>
<evidence type="ECO:0000256" key="4">
    <source>
        <dbReference type="ARBA" id="ARBA00022989"/>
    </source>
</evidence>
<reference evidence="8 9" key="1">
    <citation type="submission" date="2020-08" db="EMBL/GenBank/DDBJ databases">
        <title>Sequencing the genomes of 1000 actinobacteria strains.</title>
        <authorList>
            <person name="Klenk H.-P."/>
        </authorList>
    </citation>
    <scope>NUCLEOTIDE SEQUENCE [LARGE SCALE GENOMIC DNA]</scope>
    <source>
        <strain evidence="8 9">DSM 105498</strain>
    </source>
</reference>
<feature type="transmembrane region" description="Helical" evidence="7">
    <location>
        <begin position="364"/>
        <end position="383"/>
    </location>
</feature>
<dbReference type="EMBL" id="JACHWR010000002">
    <property type="protein sequence ID" value="MBB3043227.1"/>
    <property type="molecule type" value="Genomic_DNA"/>
</dbReference>
<sequence>MNTRVSEDTAVREHPAPPAPGGRGVDAVVANLVDTLRSKARPATEQVLAFLGFLALGLSVGLLLGWATGHSPAVILSSLYEGSLGSSVSIAYSLTAAAPLLLVAVGAVICMRAGQFNIGQEGQVTLGAIGAGFVVFHVDGPGSLIIPLAFLAAAVAGGLWAMVAAVLKFGRGVDIVVSSLLLVFLAEQLLVALISGDGPLHDDGEGVLGAGTASQSPRVPADAMLPSVNVLGVEVPSAFILALVAAVLVAWFLKSTHPGYRLRILGQNPVVAGTIGISAPRLGSLAVAASGAFAGAAGAVILLGQSFQLNPGASSAIGWSGLLIALAARTNAGVSVLLALVFGAMVAGGGLLGGEGVPVDIVNVITAAIVVALLCPPVLLAALRRRRIRRAVEVA</sequence>
<keyword evidence="8" id="KW-0813">Transport</keyword>
<evidence type="ECO:0000313" key="9">
    <source>
        <dbReference type="Proteomes" id="UP000589626"/>
    </source>
</evidence>
<feature type="transmembrane region" description="Helical" evidence="7">
    <location>
        <begin position="47"/>
        <end position="69"/>
    </location>
</feature>
<feature type="transmembrane region" description="Helical" evidence="7">
    <location>
        <begin position="334"/>
        <end position="352"/>
    </location>
</feature>
<feature type="transmembrane region" description="Helical" evidence="7">
    <location>
        <begin position="235"/>
        <end position="253"/>
    </location>
</feature>
<evidence type="ECO:0000256" key="1">
    <source>
        <dbReference type="ARBA" id="ARBA00004651"/>
    </source>
</evidence>
<gene>
    <name evidence="8" type="ORF">FHU40_003045</name>
</gene>
<dbReference type="RefSeq" id="WP_183593106.1">
    <property type="nucleotide sequence ID" value="NZ_JACHWR010000002.1"/>
</dbReference>
<keyword evidence="8" id="KW-0762">Sugar transport</keyword>
<evidence type="ECO:0000256" key="3">
    <source>
        <dbReference type="ARBA" id="ARBA00022692"/>
    </source>
</evidence>
<feature type="transmembrane region" description="Helical" evidence="7">
    <location>
        <begin position="89"/>
        <end position="110"/>
    </location>
</feature>
<proteinExistence type="predicted"/>
<evidence type="ECO:0000256" key="2">
    <source>
        <dbReference type="ARBA" id="ARBA00022475"/>
    </source>
</evidence>
<evidence type="ECO:0000256" key="5">
    <source>
        <dbReference type="ARBA" id="ARBA00023136"/>
    </source>
</evidence>
<feature type="transmembrane region" description="Helical" evidence="7">
    <location>
        <begin position="122"/>
        <end position="138"/>
    </location>
</feature>
<feature type="transmembrane region" description="Helical" evidence="7">
    <location>
        <begin position="282"/>
        <end position="303"/>
    </location>
</feature>
<comment type="caution">
    <text evidence="8">The sequence shown here is derived from an EMBL/GenBank/DDBJ whole genome shotgun (WGS) entry which is preliminary data.</text>
</comment>
<dbReference type="CDD" id="cd06580">
    <property type="entry name" value="TM_PBP1_transp_TpRbsC_like"/>
    <property type="match status" value="1"/>
</dbReference>
<keyword evidence="4 7" id="KW-1133">Transmembrane helix</keyword>
<dbReference type="PANTHER" id="PTHR47089:SF1">
    <property type="entry name" value="GUANOSINE ABC TRANSPORTER PERMEASE PROTEIN NUPP"/>
    <property type="match status" value="1"/>
</dbReference>
<feature type="compositionally biased region" description="Basic and acidic residues" evidence="6">
    <location>
        <begin position="1"/>
        <end position="15"/>
    </location>
</feature>
<feature type="region of interest" description="Disordered" evidence="6">
    <location>
        <begin position="1"/>
        <end position="23"/>
    </location>
</feature>
<evidence type="ECO:0000256" key="6">
    <source>
        <dbReference type="SAM" id="MobiDB-lite"/>
    </source>
</evidence>
<dbReference type="PANTHER" id="PTHR47089">
    <property type="entry name" value="ABC TRANSPORTER, PERMEASE PROTEIN"/>
    <property type="match status" value="1"/>
</dbReference>
<evidence type="ECO:0000313" key="8">
    <source>
        <dbReference type="EMBL" id="MBB3043227.1"/>
    </source>
</evidence>
<protein>
    <submittedName>
        <fullName evidence="8">Simple sugar transport system permease protein</fullName>
    </submittedName>
</protein>
<dbReference type="InterPro" id="IPR001851">
    <property type="entry name" value="ABC_transp_permease"/>
</dbReference>
<feature type="transmembrane region" description="Helical" evidence="7">
    <location>
        <begin position="144"/>
        <end position="163"/>
    </location>
</feature>
<keyword evidence="2" id="KW-1003">Cell membrane</keyword>
<dbReference type="AlphaFoldDB" id="A0A7W4VXP7"/>
<keyword evidence="3 7" id="KW-0812">Transmembrane</keyword>
<evidence type="ECO:0000256" key="7">
    <source>
        <dbReference type="SAM" id="Phobius"/>
    </source>
</evidence>
<keyword evidence="5 7" id="KW-0472">Membrane</keyword>
<organism evidence="8 9">
    <name type="scientific">Nocardioides soli</name>
    <dbReference type="NCBI Taxonomy" id="1036020"/>
    <lineage>
        <taxon>Bacteria</taxon>
        <taxon>Bacillati</taxon>
        <taxon>Actinomycetota</taxon>
        <taxon>Actinomycetes</taxon>
        <taxon>Propionibacteriales</taxon>
        <taxon>Nocardioidaceae</taxon>
        <taxon>Nocardioides</taxon>
    </lineage>
</organism>